<dbReference type="SMART" id="SM01260">
    <property type="entry name" value="LANC_like"/>
    <property type="match status" value="1"/>
</dbReference>
<dbReference type="Pfam" id="PF05147">
    <property type="entry name" value="LANC_like"/>
    <property type="match status" value="1"/>
</dbReference>
<reference evidence="2" key="1">
    <citation type="journal article" date="2019" name="Int. J. Syst. Evol. Microbiol.">
        <title>The Global Catalogue of Microorganisms (GCM) 10K type strain sequencing project: providing services to taxonomists for standard genome sequencing and annotation.</title>
        <authorList>
            <consortium name="The Broad Institute Genomics Platform"/>
            <consortium name="The Broad Institute Genome Sequencing Center for Infectious Disease"/>
            <person name="Wu L."/>
            <person name="Ma J."/>
        </authorList>
    </citation>
    <scope>NUCLEOTIDE SEQUENCE [LARGE SCALE GENOMIC DNA]</scope>
    <source>
        <strain evidence="2">JCM 16702</strain>
    </source>
</reference>
<organism evidence="1 2">
    <name type="scientific">Actinomadura miaoliensis</name>
    <dbReference type="NCBI Taxonomy" id="430685"/>
    <lineage>
        <taxon>Bacteria</taxon>
        <taxon>Bacillati</taxon>
        <taxon>Actinomycetota</taxon>
        <taxon>Actinomycetes</taxon>
        <taxon>Streptosporangiales</taxon>
        <taxon>Thermomonosporaceae</taxon>
        <taxon>Actinomadura</taxon>
    </lineage>
</organism>
<dbReference type="Gene3D" id="1.50.10.20">
    <property type="match status" value="1"/>
</dbReference>
<keyword evidence="2" id="KW-1185">Reference proteome</keyword>
<dbReference type="CDD" id="cd04793">
    <property type="entry name" value="LanC"/>
    <property type="match status" value="1"/>
</dbReference>
<dbReference type="PRINTS" id="PR01955">
    <property type="entry name" value="LANCFRANKIA"/>
</dbReference>
<dbReference type="InterPro" id="IPR007822">
    <property type="entry name" value="LANC-like"/>
</dbReference>
<dbReference type="InterPro" id="IPR033889">
    <property type="entry name" value="LanC"/>
</dbReference>
<dbReference type="EMBL" id="BAAAZG010000061">
    <property type="protein sequence ID" value="GAA4101153.1"/>
    <property type="molecule type" value="Genomic_DNA"/>
</dbReference>
<dbReference type="SUPFAM" id="SSF158745">
    <property type="entry name" value="LanC-like"/>
    <property type="match status" value="1"/>
</dbReference>
<dbReference type="PRINTS" id="PR01950">
    <property type="entry name" value="LANCSUPER"/>
</dbReference>
<protein>
    <submittedName>
        <fullName evidence="1">Lanthionine synthetase C family protein</fullName>
    </submittedName>
</protein>
<dbReference type="Proteomes" id="UP001500683">
    <property type="component" value="Unassembled WGS sequence"/>
</dbReference>
<dbReference type="RefSeq" id="WP_344957745.1">
    <property type="nucleotide sequence ID" value="NZ_BAAAZG010000061.1"/>
</dbReference>
<proteinExistence type="predicted"/>
<evidence type="ECO:0000313" key="1">
    <source>
        <dbReference type="EMBL" id="GAA4101153.1"/>
    </source>
</evidence>
<name>A0ABP7X0C9_9ACTN</name>
<sequence length="412" mass="44044">MTAPITLGTTRSEAAETLSRQIAPSAIPTEQPRWAQSLAKGAAGIALLHIERAHTSAGSWQIAHDWMKAATREEISAANDAGLYFGVPAIAFVLHTARADGTERYGAALPQIDTHVDALAHRRVDLALTRINHGRRPAFAEYDLLHGLTGIGAHLLAHTPDSEALGRILAYLVRLTEPLRAGGHTLPGWWTLHGPDLKTPRGFPGGHANFGMAHGITGPLALLAQAMRAGITVDRHADAIHTICAFLDAWRQDGDTGSWWPQWITLDDLHTGRPSQPGPARPSWCYGTPGIARAQQLAAIATGDIHRRHIAEHALAASLADPAQLSQLVDTSLCHGWAGLYQTALRAARDALSPLISERLPYLTEMLIHHATAAPCQAAGLLEGRAGTALALHTAARAEPPNSGWDTCLMIN</sequence>
<accession>A0ABP7X0C9</accession>
<gene>
    <name evidence="1" type="ORF">GCM10022214_78450</name>
</gene>
<comment type="caution">
    <text evidence="1">The sequence shown here is derived from an EMBL/GenBank/DDBJ whole genome shotgun (WGS) entry which is preliminary data.</text>
</comment>
<evidence type="ECO:0000313" key="2">
    <source>
        <dbReference type="Proteomes" id="UP001500683"/>
    </source>
</evidence>